<dbReference type="Pfam" id="PF08448">
    <property type="entry name" value="PAS_4"/>
    <property type="match status" value="5"/>
</dbReference>
<feature type="coiled-coil region" evidence="6">
    <location>
        <begin position="404"/>
        <end position="460"/>
    </location>
</feature>
<keyword evidence="11" id="KW-1185">Reference proteome</keyword>
<evidence type="ECO:0000259" key="8">
    <source>
        <dbReference type="PROSITE" id="PS50112"/>
    </source>
</evidence>
<feature type="domain" description="Histidine kinase" evidence="7">
    <location>
        <begin position="887"/>
        <end position="1101"/>
    </location>
</feature>
<dbReference type="InterPro" id="IPR000700">
    <property type="entry name" value="PAS-assoc_C"/>
</dbReference>
<keyword evidence="5" id="KW-0418">Kinase</keyword>
<evidence type="ECO:0000259" key="7">
    <source>
        <dbReference type="PROSITE" id="PS50109"/>
    </source>
</evidence>
<dbReference type="InterPro" id="IPR013656">
    <property type="entry name" value="PAS_4"/>
</dbReference>
<evidence type="ECO:0000313" key="10">
    <source>
        <dbReference type="EMBL" id="TGE08022.1"/>
    </source>
</evidence>
<dbReference type="InterPro" id="IPR004358">
    <property type="entry name" value="Sig_transdc_His_kin-like_C"/>
</dbReference>
<dbReference type="Pfam" id="PF02518">
    <property type="entry name" value="HATPase_c"/>
    <property type="match status" value="1"/>
</dbReference>
<dbReference type="SMART" id="SM00091">
    <property type="entry name" value="PAS"/>
    <property type="match status" value="6"/>
</dbReference>
<sequence>MNPASSGSDLSGLFPVFNALPGAYLLLSPSLVIEAVSDAYVATTLTTREALLGQSVLEVFSESEAGPEVQSLGNLRASLEQVLATGKPHEMARLRYDLPDPAHPGQFVERHWLPLNTPVLDDQGTVQHILHRVVDVTERVQEEARRQSDHLAIASARREEARLSSLFMEAPAAICILNGPSLVYELVNPSYQELFPGRELLGKPILAALPEIADHEVYRTLRQVFDTGITHKEQEILIPVARNEDGELEDRYFNYIQQPRYDDAGHINGVVVFAFEVTAQVVARQQSEAVSKRLKLLTNALPVLISYVDRNHRYQFANQAYESWFNLSADEFVDQPVQGVLGEEAYQRARSYIERALAGERLEFDLTMPYRHDFVRHIHTSYVPDVQDGTVLGFYSLIADVTEQVQAREKVQALNEELAVINEELAATNEELQTSNEELLANHTQLIRTQQAVLEEAQRRIRERETFYQVFEQTPACIALMRGPAHRFEYVNAAYQQLFPLRQLVGQPVAEALPETVQQGFLQLLDTVYRTGETFFGTELPLNLQQPDGTTTNVYFTFTYQAYREQEQIVGISIFAYDVTEQVQARQAREAQQRQLHELFMQAPAPIAILTGPEMVFQLVNPAYQAIFPGRDLLNRPALQALPELADSPIPAVLQQVYTTGETYVAKEMQLMVARHEGDPLEELYFTFTYEARLNAQGASDGIMVFAHEVTDQVLARRVVEEREESFRKMANNVPAMLWVNDPQGQCVYLNQQWYVYTGQTEAEALGLGWLSAVHPDEAAEAETTFLDANARRVPFHAVYRLRRHDGIYRWVSDAGAPRFSEQGEFEGFVGTVVDVHEQRLAELALQRLTKKLRTSRDETQALNINLRASNAQLTRTNVDLDNFIYTASHDLKAPITNIEGLLHMLQNELVAQHRSDEVAHILALMQDSVDRFTRTIEHLTDVSKLQKEHDQPASQVSLAPVIDEVSLDLAPLLLAVNGRLHVAVEEVPTVMFPEKNLRSVVYNLLSNALKYHHPDRTPEVYIRARTEADYLVLEVQDNGLGFDLTRERQLFAMFQRLHTHVEGSGVGLYMVKRMVENAGGRIEVHSEVGHGATFTIYFKR</sequence>
<dbReference type="PANTHER" id="PTHR43304">
    <property type="entry name" value="PHYTOCHROME-LIKE PROTEIN CPH1"/>
    <property type="match status" value="1"/>
</dbReference>
<dbReference type="InterPro" id="IPR001610">
    <property type="entry name" value="PAC"/>
</dbReference>
<reference evidence="10 11" key="1">
    <citation type="submission" date="2019-04" db="EMBL/GenBank/DDBJ databases">
        <authorList>
            <person name="Feng G."/>
            <person name="Zhang J."/>
            <person name="Zhu H."/>
        </authorList>
    </citation>
    <scope>NUCLEOTIDE SEQUENCE [LARGE SCALE GENOMIC DNA]</scope>
    <source>
        <strain evidence="10 11">92R-1</strain>
    </source>
</reference>
<dbReference type="PROSITE" id="PS50112">
    <property type="entry name" value="PAS"/>
    <property type="match status" value="2"/>
</dbReference>
<feature type="domain" description="PAS" evidence="8">
    <location>
        <begin position="723"/>
        <end position="793"/>
    </location>
</feature>
<evidence type="ECO:0000256" key="5">
    <source>
        <dbReference type="ARBA" id="ARBA00022777"/>
    </source>
</evidence>
<gene>
    <name evidence="10" type="ORF">EU556_09780</name>
</gene>
<comment type="caution">
    <text evidence="10">The sequence shown here is derived from an EMBL/GenBank/DDBJ whole genome shotgun (WGS) entry which is preliminary data.</text>
</comment>
<dbReference type="CDD" id="cd00130">
    <property type="entry name" value="PAS"/>
    <property type="match status" value="2"/>
</dbReference>
<dbReference type="PROSITE" id="PS50113">
    <property type="entry name" value="PAC"/>
    <property type="match status" value="1"/>
</dbReference>
<name>A0A4Z0P6J6_9BACT</name>
<dbReference type="FunFam" id="3.30.450.20:FF:000099">
    <property type="entry name" value="Sensory box sensor histidine kinase"/>
    <property type="match status" value="1"/>
</dbReference>
<evidence type="ECO:0000256" key="1">
    <source>
        <dbReference type="ARBA" id="ARBA00000085"/>
    </source>
</evidence>
<dbReference type="InterPro" id="IPR036890">
    <property type="entry name" value="HATPase_C_sf"/>
</dbReference>
<dbReference type="SMART" id="SM00388">
    <property type="entry name" value="HisKA"/>
    <property type="match status" value="1"/>
</dbReference>
<dbReference type="InterPro" id="IPR003661">
    <property type="entry name" value="HisK_dim/P_dom"/>
</dbReference>
<evidence type="ECO:0000256" key="6">
    <source>
        <dbReference type="SAM" id="Coils"/>
    </source>
</evidence>
<evidence type="ECO:0000313" key="11">
    <source>
        <dbReference type="Proteomes" id="UP000298337"/>
    </source>
</evidence>
<dbReference type="Gene3D" id="3.30.565.10">
    <property type="entry name" value="Histidine kinase-like ATPase, C-terminal domain"/>
    <property type="match status" value="1"/>
</dbReference>
<feature type="domain" description="PAS" evidence="8">
    <location>
        <begin position="290"/>
        <end position="360"/>
    </location>
</feature>
<dbReference type="AlphaFoldDB" id="A0A4Z0P6J6"/>
<evidence type="ECO:0000259" key="9">
    <source>
        <dbReference type="PROSITE" id="PS50113"/>
    </source>
</evidence>
<dbReference type="Pfam" id="PF00512">
    <property type="entry name" value="HisKA"/>
    <property type="match status" value="1"/>
</dbReference>
<dbReference type="Pfam" id="PF08447">
    <property type="entry name" value="PAS_3"/>
    <property type="match status" value="1"/>
</dbReference>
<dbReference type="SUPFAM" id="SSF55785">
    <property type="entry name" value="PYP-like sensor domain (PAS domain)"/>
    <property type="match status" value="6"/>
</dbReference>
<dbReference type="PANTHER" id="PTHR43304:SF1">
    <property type="entry name" value="PAC DOMAIN-CONTAINING PROTEIN"/>
    <property type="match status" value="1"/>
</dbReference>
<dbReference type="SMART" id="SM00086">
    <property type="entry name" value="PAC"/>
    <property type="match status" value="3"/>
</dbReference>
<dbReference type="InterPro" id="IPR000014">
    <property type="entry name" value="PAS"/>
</dbReference>
<dbReference type="InterPro" id="IPR052162">
    <property type="entry name" value="Sensor_kinase/Photoreceptor"/>
</dbReference>
<keyword evidence="6" id="KW-0175">Coiled coil</keyword>
<evidence type="ECO:0000256" key="2">
    <source>
        <dbReference type="ARBA" id="ARBA00012438"/>
    </source>
</evidence>
<dbReference type="SMART" id="SM00387">
    <property type="entry name" value="HATPase_c"/>
    <property type="match status" value="1"/>
</dbReference>
<dbReference type="InterPro" id="IPR013655">
    <property type="entry name" value="PAS_fold_3"/>
</dbReference>
<dbReference type="PROSITE" id="PS50109">
    <property type="entry name" value="HIS_KIN"/>
    <property type="match status" value="1"/>
</dbReference>
<organism evidence="10 11">
    <name type="scientific">Hymenobacter fodinae</name>
    <dbReference type="NCBI Taxonomy" id="2510796"/>
    <lineage>
        <taxon>Bacteria</taxon>
        <taxon>Pseudomonadati</taxon>
        <taxon>Bacteroidota</taxon>
        <taxon>Cytophagia</taxon>
        <taxon>Cytophagales</taxon>
        <taxon>Hymenobacteraceae</taxon>
        <taxon>Hymenobacter</taxon>
    </lineage>
</organism>
<dbReference type="InterPro" id="IPR036097">
    <property type="entry name" value="HisK_dim/P_sf"/>
</dbReference>
<comment type="catalytic activity">
    <reaction evidence="1">
        <text>ATP + protein L-histidine = ADP + protein N-phospho-L-histidine.</text>
        <dbReference type="EC" id="2.7.13.3"/>
    </reaction>
</comment>
<dbReference type="SUPFAM" id="SSF55874">
    <property type="entry name" value="ATPase domain of HSP90 chaperone/DNA topoisomerase II/histidine kinase"/>
    <property type="match status" value="1"/>
</dbReference>
<dbReference type="RefSeq" id="WP_135433648.1">
    <property type="nucleotide sequence ID" value="NZ_SRLA01000002.1"/>
</dbReference>
<dbReference type="InterPro" id="IPR003594">
    <property type="entry name" value="HATPase_dom"/>
</dbReference>
<protein>
    <recommendedName>
        <fullName evidence="2">histidine kinase</fullName>
        <ecNumber evidence="2">2.7.13.3</ecNumber>
    </recommendedName>
</protein>
<keyword evidence="4" id="KW-0808">Transferase</keyword>
<evidence type="ECO:0000256" key="3">
    <source>
        <dbReference type="ARBA" id="ARBA00022553"/>
    </source>
</evidence>
<dbReference type="InterPro" id="IPR005467">
    <property type="entry name" value="His_kinase_dom"/>
</dbReference>
<evidence type="ECO:0000256" key="4">
    <source>
        <dbReference type="ARBA" id="ARBA00022679"/>
    </source>
</evidence>
<dbReference type="NCBIfam" id="TIGR00229">
    <property type="entry name" value="sensory_box"/>
    <property type="match status" value="2"/>
</dbReference>
<dbReference type="Proteomes" id="UP000298337">
    <property type="component" value="Unassembled WGS sequence"/>
</dbReference>
<dbReference type="PRINTS" id="PR00344">
    <property type="entry name" value="BCTRLSENSOR"/>
</dbReference>
<dbReference type="Gene3D" id="1.10.287.130">
    <property type="match status" value="1"/>
</dbReference>
<dbReference type="SUPFAM" id="SSF47384">
    <property type="entry name" value="Homodimeric domain of signal transducing histidine kinase"/>
    <property type="match status" value="1"/>
</dbReference>
<accession>A0A4Z0P6J6</accession>
<keyword evidence="3" id="KW-0597">Phosphoprotein</keyword>
<dbReference type="Gene3D" id="3.30.450.20">
    <property type="entry name" value="PAS domain"/>
    <property type="match status" value="6"/>
</dbReference>
<dbReference type="EC" id="2.7.13.3" evidence="2"/>
<dbReference type="OrthoDB" id="9766459at2"/>
<feature type="domain" description="PAC" evidence="9">
    <location>
        <begin position="796"/>
        <end position="848"/>
    </location>
</feature>
<dbReference type="CDD" id="cd00082">
    <property type="entry name" value="HisKA"/>
    <property type="match status" value="1"/>
</dbReference>
<proteinExistence type="predicted"/>
<dbReference type="EMBL" id="SRLA01000002">
    <property type="protein sequence ID" value="TGE08022.1"/>
    <property type="molecule type" value="Genomic_DNA"/>
</dbReference>
<dbReference type="GO" id="GO:0000155">
    <property type="term" value="F:phosphorelay sensor kinase activity"/>
    <property type="evidence" value="ECO:0007669"/>
    <property type="project" value="InterPro"/>
</dbReference>
<dbReference type="InterPro" id="IPR035965">
    <property type="entry name" value="PAS-like_dom_sf"/>
</dbReference>